<accession>A0A562ITB5</accession>
<dbReference type="RefSeq" id="WP_228394957.1">
    <property type="nucleotide sequence ID" value="NZ_JABGDC010000027.1"/>
</dbReference>
<dbReference type="InterPro" id="IPR038762">
    <property type="entry name" value="ABM_predict"/>
</dbReference>
<protein>
    <recommendedName>
        <fullName evidence="2">ABM domain-containing protein</fullName>
    </recommendedName>
</protein>
<evidence type="ECO:0000256" key="1">
    <source>
        <dbReference type="SAM" id="Phobius"/>
    </source>
</evidence>
<keyword evidence="1" id="KW-1133">Transmembrane helix</keyword>
<dbReference type="EMBL" id="VLKF01000001">
    <property type="protein sequence ID" value="TWH73794.1"/>
    <property type="molecule type" value="Genomic_DNA"/>
</dbReference>
<feature type="transmembrane region" description="Helical" evidence="1">
    <location>
        <begin position="164"/>
        <end position="183"/>
    </location>
</feature>
<dbReference type="PANTHER" id="PTHR40057:SF1">
    <property type="entry name" value="SLR1162 PROTEIN"/>
    <property type="match status" value="1"/>
</dbReference>
<dbReference type="PANTHER" id="PTHR40057">
    <property type="entry name" value="SLR1162 PROTEIN"/>
    <property type="match status" value="1"/>
</dbReference>
<evidence type="ECO:0000313" key="4">
    <source>
        <dbReference type="Proteomes" id="UP000321490"/>
    </source>
</evidence>
<keyword evidence="4" id="KW-1185">Reference proteome</keyword>
<dbReference type="Proteomes" id="UP000321490">
    <property type="component" value="Unassembled WGS sequence"/>
</dbReference>
<dbReference type="PROSITE" id="PS51725">
    <property type="entry name" value="ABM"/>
    <property type="match status" value="1"/>
</dbReference>
<feature type="transmembrane region" description="Helical" evidence="1">
    <location>
        <begin position="137"/>
        <end position="158"/>
    </location>
</feature>
<dbReference type="InterPro" id="IPR011008">
    <property type="entry name" value="Dimeric_a/b-barrel"/>
</dbReference>
<name>A0A562ITB5_9ACTN</name>
<evidence type="ECO:0000259" key="2">
    <source>
        <dbReference type="PROSITE" id="PS51725"/>
    </source>
</evidence>
<sequence length="200" mass="22692">MLVHLVDVTSRLRHLTSTGTTRAPAHEPVTVTVARVVRPEQHGAFERWADDVQELVATFPGHLGSSLLRPGPASDEYHLVYRFADDASLAAWERSPQRREALDRVRRLVEDERVARAVGLETFFAVPPRPGPVWRSWLLTVAVVLLFTTSFQLLAVPVVGDWPWPLRLLLSAVYVVTALRLLMPRLSRWLAPWLQGSRRR</sequence>
<dbReference type="Gene3D" id="3.30.70.100">
    <property type="match status" value="1"/>
</dbReference>
<dbReference type="AlphaFoldDB" id="A0A562ITB5"/>
<keyword evidence="1" id="KW-0812">Transmembrane</keyword>
<gene>
    <name evidence="3" type="ORF">JD78_02318</name>
</gene>
<evidence type="ECO:0000313" key="3">
    <source>
        <dbReference type="EMBL" id="TWH73794.1"/>
    </source>
</evidence>
<feature type="domain" description="ABM" evidence="2">
    <location>
        <begin position="29"/>
        <end position="118"/>
    </location>
</feature>
<dbReference type="Pfam" id="PF03992">
    <property type="entry name" value="ABM"/>
    <property type="match status" value="1"/>
</dbReference>
<keyword evidence="1" id="KW-0472">Membrane</keyword>
<dbReference type="SUPFAM" id="SSF54909">
    <property type="entry name" value="Dimeric alpha+beta barrel"/>
    <property type="match status" value="1"/>
</dbReference>
<proteinExistence type="predicted"/>
<organism evidence="3 4">
    <name type="scientific">Modestobacter roseus</name>
    <dbReference type="NCBI Taxonomy" id="1181884"/>
    <lineage>
        <taxon>Bacteria</taxon>
        <taxon>Bacillati</taxon>
        <taxon>Actinomycetota</taxon>
        <taxon>Actinomycetes</taxon>
        <taxon>Geodermatophilales</taxon>
        <taxon>Geodermatophilaceae</taxon>
        <taxon>Modestobacter</taxon>
    </lineage>
</organism>
<dbReference type="InterPro" id="IPR007138">
    <property type="entry name" value="ABM_dom"/>
</dbReference>
<comment type="caution">
    <text evidence="3">The sequence shown here is derived from an EMBL/GenBank/DDBJ whole genome shotgun (WGS) entry which is preliminary data.</text>
</comment>
<reference evidence="3 4" key="1">
    <citation type="submission" date="2019-07" db="EMBL/GenBank/DDBJ databases">
        <title>R&amp;d 2014.</title>
        <authorList>
            <person name="Klenk H.-P."/>
        </authorList>
    </citation>
    <scope>NUCLEOTIDE SEQUENCE [LARGE SCALE GENOMIC DNA]</scope>
    <source>
        <strain evidence="3 4">DSM 45764</strain>
    </source>
</reference>